<evidence type="ECO:0000256" key="2">
    <source>
        <dbReference type="PIRSR" id="PIRSR620019-2"/>
    </source>
</evidence>
<dbReference type="InterPro" id="IPR011004">
    <property type="entry name" value="Trimer_LpxA-like_sf"/>
</dbReference>
<dbReference type="InterPro" id="IPR001451">
    <property type="entry name" value="Hexapep"/>
</dbReference>
<dbReference type="Gene3D" id="3.40.50.20">
    <property type="match status" value="1"/>
</dbReference>
<dbReference type="NCBIfam" id="TIGR03570">
    <property type="entry name" value="NeuD_NnaD"/>
    <property type="match status" value="1"/>
</dbReference>
<dbReference type="Pfam" id="PF00132">
    <property type="entry name" value="Hexapep"/>
    <property type="match status" value="1"/>
</dbReference>
<evidence type="ECO:0000256" key="1">
    <source>
        <dbReference type="ARBA" id="ARBA00007274"/>
    </source>
</evidence>
<evidence type="ECO:0000313" key="4">
    <source>
        <dbReference type="EMBL" id="HJA84296.1"/>
    </source>
</evidence>
<proteinExistence type="inferred from homology"/>
<evidence type="ECO:0000313" key="5">
    <source>
        <dbReference type="Proteomes" id="UP000823860"/>
    </source>
</evidence>
<dbReference type="InterPro" id="IPR041561">
    <property type="entry name" value="PglD_N"/>
</dbReference>
<comment type="similarity">
    <text evidence="1">Belongs to the transferase hexapeptide repeat family.</text>
</comment>
<dbReference type="AlphaFoldDB" id="A0A9D2HTY5"/>
<comment type="caution">
    <text evidence="4">The sequence shown here is derived from an EMBL/GenBank/DDBJ whole genome shotgun (WGS) entry which is preliminary data.</text>
</comment>
<feature type="binding site" evidence="2">
    <location>
        <position position="146"/>
    </location>
    <ligand>
        <name>acetyl-CoA</name>
        <dbReference type="ChEBI" id="CHEBI:57288"/>
    </ligand>
</feature>
<dbReference type="InterPro" id="IPR020019">
    <property type="entry name" value="AcTrfase_PglD-like"/>
</dbReference>
<dbReference type="CDD" id="cd03360">
    <property type="entry name" value="LbH_AT_putative"/>
    <property type="match status" value="1"/>
</dbReference>
<dbReference type="SUPFAM" id="SSF51161">
    <property type="entry name" value="Trimeric LpxA-like enzymes"/>
    <property type="match status" value="1"/>
</dbReference>
<feature type="binding site" evidence="2">
    <location>
        <position position="67"/>
    </location>
    <ligand>
        <name>substrate</name>
    </ligand>
</feature>
<feature type="domain" description="PglD N-terminal" evidence="3">
    <location>
        <begin position="4"/>
        <end position="81"/>
    </location>
</feature>
<protein>
    <submittedName>
        <fullName evidence="4">Acetyltransferase</fullName>
    </submittedName>
</protein>
<evidence type="ECO:0000259" key="3">
    <source>
        <dbReference type="Pfam" id="PF17836"/>
    </source>
</evidence>
<dbReference type="EMBL" id="DWZE01000124">
    <property type="protein sequence ID" value="HJA84296.1"/>
    <property type="molecule type" value="Genomic_DNA"/>
</dbReference>
<reference evidence="4" key="1">
    <citation type="journal article" date="2021" name="PeerJ">
        <title>Extensive microbial diversity within the chicken gut microbiome revealed by metagenomics and culture.</title>
        <authorList>
            <person name="Gilroy R."/>
            <person name="Ravi A."/>
            <person name="Getino M."/>
            <person name="Pursley I."/>
            <person name="Horton D.L."/>
            <person name="Alikhan N.F."/>
            <person name="Baker D."/>
            <person name="Gharbi K."/>
            <person name="Hall N."/>
            <person name="Watson M."/>
            <person name="Adriaenssens E.M."/>
            <person name="Foster-Nyarko E."/>
            <person name="Jarju S."/>
            <person name="Secka A."/>
            <person name="Antonio M."/>
            <person name="Oren A."/>
            <person name="Chaudhuri R.R."/>
            <person name="La Ragione R."/>
            <person name="Hildebrand F."/>
            <person name="Pallen M.J."/>
        </authorList>
    </citation>
    <scope>NUCLEOTIDE SEQUENCE</scope>
    <source>
        <strain evidence="4">ChiHecec1B25-7008</strain>
    </source>
</reference>
<dbReference type="InterPro" id="IPR050179">
    <property type="entry name" value="Trans_hexapeptide_repeat"/>
</dbReference>
<organism evidence="4 5">
    <name type="scientific">Candidatus Bacteroides intestinavium</name>
    <dbReference type="NCBI Taxonomy" id="2838469"/>
    <lineage>
        <taxon>Bacteria</taxon>
        <taxon>Pseudomonadati</taxon>
        <taxon>Bacteroidota</taxon>
        <taxon>Bacteroidia</taxon>
        <taxon>Bacteroidales</taxon>
        <taxon>Bacteroidaceae</taxon>
        <taxon>Bacteroides</taxon>
    </lineage>
</organism>
<dbReference type="Proteomes" id="UP000823860">
    <property type="component" value="Unassembled WGS sequence"/>
</dbReference>
<reference evidence="4" key="2">
    <citation type="submission" date="2021-04" db="EMBL/GenBank/DDBJ databases">
        <authorList>
            <person name="Gilroy R."/>
        </authorList>
    </citation>
    <scope>NUCLEOTIDE SEQUENCE</scope>
    <source>
        <strain evidence="4">ChiHecec1B25-7008</strain>
    </source>
</reference>
<name>A0A9D2HTY5_9BACE</name>
<dbReference type="PANTHER" id="PTHR43300:SF7">
    <property type="entry name" value="UDP-N-ACETYLBACILLOSAMINE N-ACETYLTRANSFERASE"/>
    <property type="match status" value="1"/>
</dbReference>
<dbReference type="Gene3D" id="2.160.10.10">
    <property type="entry name" value="Hexapeptide repeat proteins"/>
    <property type="match status" value="1"/>
</dbReference>
<sequence>MKPLLLIGGGGHCQSVIEVAESCGRTIRGILDVPSEVGKEVLGYPVIGTDAEMAHYVDTCEFVVTVGFIKDPALRIRLYNQVLENGGKLAILIAPTAYVSRHAQIGKGTVVMHHAFVNAGAEVGENVILNTFCNVEHGVRIGHQCHISTGAMVNGDCSVGNNCFIGSQSVLANGVSICDDVLVGAGSFVRKSILKPGVYSGNPAILNIKR</sequence>
<dbReference type="Pfam" id="PF17836">
    <property type="entry name" value="PglD_N"/>
    <property type="match status" value="1"/>
</dbReference>
<dbReference type="PANTHER" id="PTHR43300">
    <property type="entry name" value="ACETYLTRANSFERASE"/>
    <property type="match status" value="1"/>
</dbReference>
<accession>A0A9D2HTY5</accession>
<gene>
    <name evidence="4" type="ORF">H9785_10055</name>
</gene>